<dbReference type="Bgee" id="ENSORLG00000022763">
    <property type="expression patterns" value="Expressed in animal zygote and 1 other cell type or tissue"/>
</dbReference>
<dbReference type="AlphaFoldDB" id="A0A3B3HJS4"/>
<evidence type="ECO:0000313" key="2">
    <source>
        <dbReference type="Ensembl" id="ENSORLP00000031550.1"/>
    </source>
</evidence>
<reference evidence="2 3" key="1">
    <citation type="journal article" date="2007" name="Nature">
        <title>The medaka draft genome and insights into vertebrate genome evolution.</title>
        <authorList>
            <person name="Kasahara M."/>
            <person name="Naruse K."/>
            <person name="Sasaki S."/>
            <person name="Nakatani Y."/>
            <person name="Qu W."/>
            <person name="Ahsan B."/>
            <person name="Yamada T."/>
            <person name="Nagayasu Y."/>
            <person name="Doi K."/>
            <person name="Kasai Y."/>
            <person name="Jindo T."/>
            <person name="Kobayashi D."/>
            <person name="Shimada A."/>
            <person name="Toyoda A."/>
            <person name="Kuroki Y."/>
            <person name="Fujiyama A."/>
            <person name="Sasaki T."/>
            <person name="Shimizu A."/>
            <person name="Asakawa S."/>
            <person name="Shimizu N."/>
            <person name="Hashimoto S."/>
            <person name="Yang J."/>
            <person name="Lee Y."/>
            <person name="Matsushima K."/>
            <person name="Sugano S."/>
            <person name="Sakaizumi M."/>
            <person name="Narita T."/>
            <person name="Ohishi K."/>
            <person name="Haga S."/>
            <person name="Ohta F."/>
            <person name="Nomoto H."/>
            <person name="Nogata K."/>
            <person name="Morishita T."/>
            <person name="Endo T."/>
            <person name="Shin-I T."/>
            <person name="Takeda H."/>
            <person name="Morishita S."/>
            <person name="Kohara Y."/>
        </authorList>
    </citation>
    <scope>NUCLEOTIDE SEQUENCE [LARGE SCALE GENOMIC DNA]</scope>
    <source>
        <strain evidence="2 3">Hd-rR</strain>
    </source>
</reference>
<organism evidence="2 3">
    <name type="scientific">Oryzias latipes</name>
    <name type="common">Japanese rice fish</name>
    <name type="synonym">Japanese killifish</name>
    <dbReference type="NCBI Taxonomy" id="8090"/>
    <lineage>
        <taxon>Eukaryota</taxon>
        <taxon>Metazoa</taxon>
        <taxon>Chordata</taxon>
        <taxon>Craniata</taxon>
        <taxon>Vertebrata</taxon>
        <taxon>Euteleostomi</taxon>
        <taxon>Actinopterygii</taxon>
        <taxon>Neopterygii</taxon>
        <taxon>Teleostei</taxon>
        <taxon>Neoteleostei</taxon>
        <taxon>Acanthomorphata</taxon>
        <taxon>Ovalentaria</taxon>
        <taxon>Atherinomorphae</taxon>
        <taxon>Beloniformes</taxon>
        <taxon>Adrianichthyidae</taxon>
        <taxon>Oryziinae</taxon>
        <taxon>Oryzias</taxon>
    </lineage>
</organism>
<evidence type="ECO:0000313" key="3">
    <source>
        <dbReference type="Proteomes" id="UP000001038"/>
    </source>
</evidence>
<reference evidence="2" key="2">
    <citation type="submission" date="2025-08" db="UniProtKB">
        <authorList>
            <consortium name="Ensembl"/>
        </authorList>
    </citation>
    <scope>IDENTIFICATION</scope>
    <source>
        <strain evidence="2">Hd-rR</strain>
    </source>
</reference>
<dbReference type="Proteomes" id="UP000001038">
    <property type="component" value="Chromosome 13"/>
</dbReference>
<accession>A0A3B3HJS4</accession>
<keyword evidence="3" id="KW-1185">Reference proteome</keyword>
<feature type="region of interest" description="Disordered" evidence="1">
    <location>
        <begin position="49"/>
        <end position="76"/>
    </location>
</feature>
<dbReference type="Ensembl" id="ENSORLT00000046509.1">
    <property type="protein sequence ID" value="ENSORLP00000031550.1"/>
    <property type="gene ID" value="ENSORLG00000022763.1"/>
</dbReference>
<evidence type="ECO:0000256" key="1">
    <source>
        <dbReference type="SAM" id="MobiDB-lite"/>
    </source>
</evidence>
<sequence>NPAHCQFLYCREPWVVFHLYLMDSPKIFSQLFSINHLKENPAQITTCRAKEDSEGWGSLEFQGPPSPFPSRSRRTR</sequence>
<proteinExistence type="predicted"/>
<protein>
    <submittedName>
        <fullName evidence="2">Uncharacterized protein</fullName>
    </submittedName>
</protein>
<dbReference type="InParanoid" id="A0A3B3HJS4"/>
<reference evidence="2" key="3">
    <citation type="submission" date="2025-09" db="UniProtKB">
        <authorList>
            <consortium name="Ensembl"/>
        </authorList>
    </citation>
    <scope>IDENTIFICATION</scope>
    <source>
        <strain evidence="2">Hd-rR</strain>
    </source>
</reference>
<name>A0A3B3HJS4_ORYLA</name>